<feature type="coiled-coil region" evidence="1">
    <location>
        <begin position="358"/>
        <end position="420"/>
    </location>
</feature>
<keyword evidence="4" id="KW-1185">Reference proteome</keyword>
<name>A0A401PBU8_SCYTO</name>
<protein>
    <submittedName>
        <fullName evidence="3">Uncharacterized protein</fullName>
    </submittedName>
</protein>
<feature type="coiled-coil region" evidence="1">
    <location>
        <begin position="1460"/>
        <end position="1501"/>
    </location>
</feature>
<feature type="region of interest" description="Disordered" evidence="2">
    <location>
        <begin position="1571"/>
        <end position="1591"/>
    </location>
</feature>
<evidence type="ECO:0000256" key="1">
    <source>
        <dbReference type="SAM" id="Coils"/>
    </source>
</evidence>
<evidence type="ECO:0000313" key="3">
    <source>
        <dbReference type="EMBL" id="GCB70592.1"/>
    </source>
</evidence>
<dbReference type="OrthoDB" id="9940429at2759"/>
<feature type="compositionally biased region" description="Polar residues" evidence="2">
    <location>
        <begin position="1528"/>
        <end position="1542"/>
    </location>
</feature>
<proteinExistence type="predicted"/>
<feature type="coiled-coil region" evidence="1">
    <location>
        <begin position="531"/>
        <end position="600"/>
    </location>
</feature>
<evidence type="ECO:0000256" key="2">
    <source>
        <dbReference type="SAM" id="MobiDB-lite"/>
    </source>
</evidence>
<feature type="region of interest" description="Disordered" evidence="2">
    <location>
        <begin position="2100"/>
        <end position="2137"/>
    </location>
</feature>
<dbReference type="OMA" id="INWSLER"/>
<gene>
    <name evidence="3" type="ORF">scyTo_0010813</name>
</gene>
<evidence type="ECO:0000313" key="4">
    <source>
        <dbReference type="Proteomes" id="UP000288216"/>
    </source>
</evidence>
<sequence length="2200" mass="253737">MVNHNGEVHPCDLDSDNPYGEKCVATHPVNIRDVPRHQNLKAYDLLNGCPCNYVAVVVGAFCLCIGTLHMFNEPCFQSVAIVTRQPSMEAFRWSEKLKYEEDVHVAVEVKRLGTSLVHLRIAKCELRLMPPVAPIETVQCKHCDKHVKLLQEKETEIQDLKFLLNRQKQELRQQWKGQGNEIQIYRNTLERNDALLLQDQLLKSNEMQTEITELNRKNEQLQTVIEELHRVNEQFSTTNLDVDVQMHDFKTKNANLQKRNAKMQSTVTDLIKKSYKMWSHVADVQESVTDLKTAVREVKDDNGKLQSMISELHLKNEQLHSIVVDLQDNISPMESCVREKLCKLVVAGTEDQELHHRILKLQEQNDQLKTMIVDLGKKQGCQGAINLQMHDNVTEVKDIMEKLHKESQQMQTIIAELDEKKYQLEVFVSALQENNFKLQAAIPHNDQLHAFSELENNATEDNLKLQHENLELQTTISELCQSKQQLEASLSTLKEKVRELEATEFDNKKLQLMTLELQDKNNEWTTTVIKLEDKNINLQKSYNDLQDYKNELLTIISELQSKALKLDGVELQNRQFQLLVKDLQEKNAELNIKIYELAEKNNHLKEHISQVQYNVTRHWIANVDLQDGARPQYVSTETKRRNYQFESSSSELQSVVGVLEITDTMKERLQKSVSHVQENIFEVQDNILKLHGRVNCLHKIVMELQENSHQFILNISELQDKIYKSDIRKSQNQMDQEKKIYNEEKISIPEFKTMDESPITILPACRESSLIQIILRVIRVGKDIKISIENIGAETKYLQSSFFDLESKFSEIQRHKGGLLNTEACTLQEMVQQVKQYKCILEKHEEEKVLLKQKVSELDKRLAEEKSFSNKVEAQIQNQQRIASSEISKFHKSIKDLLSSNMKLEETINWSLERNGVLDVKLATLKNILAEEEFHFSEKETKINHQWKIYTNQVKSLQGMLSEMLTENTALKETITILDREKAQLQITAPELQSRLKSETLNAEIQQDDPLGAKCCGNRLQEKNKTMPKKCITFLKDMEKLEASKELPKNLETKFTAENLYFDEKSTQIKSQQKTAGCEGMNYPGGTIEEILDSNNKACEPPITVEKAKIMVDHVNSEIKVKFADEALCCIGNDTPDMTNQSTLAVFKNNLLEIPSEMMESNKQLQAYIENLMDEKCLLTGMVAELEKKVREIQQHINESEVQKNIAFCECIPTITDPQKREFEQLLDHKNAFMIHDEEKHSLDAIVEELKKNIAREEFHSRNLAAQIEAQKKEYDEELGRLQKIIKDIQEKNENLKEIVVKHEEEQKLFEIRLFEKENILSMDQIHECEIQAQMKYQIQLLENQKCQLEDLVDDLLDESGNQEIDVDKSSLQVTKDETPSDLKEQHCFSELKVKNYVVPAGRVCESTKLQGETKMLQERNRLYELIVEASRVEKESLMESLSKFKNIFRKQQMYYRESVADLTDQLKEANIKIQQLQEKRNLLRHNNAKLQEVINKSEGEIFFPQINSICNLESQSKQMEHEHHRSITTNPDNSSEQPNQPESKKHLNLYVQISGEENDSQIFELKNIEPKETIEEPQDSSEEKQSTMENLESENKMLELNVIHLKEMLEVEEYTSNKMKIYLKSKCKILTDQNNGLQEMIAELLDENATFQVSTDNLEKEKKLLMFKITELKDEIKMNQECCTNKTVQRVLSKSIDLQSKLKESSNRNLQAITAGLDRGIILPEVVVSHLEKKNECQNYQLAEIDIENNHLHEAGQELQDSNAKRQETIVSRANDKILMNGIASCLQGETLKEHNFSIVLKKNSHTEVPDCGNICQQESKKNSSENHQLIIEDLAEEKLELIDSPINDELKEQAFYFSENVVPSDGQKDFTWATQERKKMDAAVENPSGEMDVPEMSTLKLERSISEEQLHPQEPEMSTIDRTHQQATINEEINNCQDTVIDIHEQTTEKKVFLTPFLLSIVDEEDLYPSNATSQCDIHWNSADTELRNNWLQETAGSLGNTEDLEITQNVKLKKETQLGADPKLQAKAVLEVPDADKARSINANRAPVLLNEVIHQQVKVISQLKRIQEVNEVTINHQEESELQKVASLVRETKLSEEEFNDTSLSVEPATSEFNESTPTDSEELTENSELQRGNKDVKKAIKTQEVDVLLETKSALLENDSNSLNSQTSEELADHDMKAMKTNISTPSVWMKCMVQ</sequence>
<comment type="caution">
    <text evidence="3">The sequence shown here is derived from an EMBL/GenBank/DDBJ whole genome shotgun (WGS) entry which is preliminary data.</text>
</comment>
<keyword evidence="1" id="KW-0175">Coiled coil</keyword>
<feature type="coiled-coil region" evidence="1">
    <location>
        <begin position="1265"/>
        <end position="1309"/>
    </location>
</feature>
<accession>A0A401PBU8</accession>
<organism evidence="3 4">
    <name type="scientific">Scyliorhinus torazame</name>
    <name type="common">Cloudy catshark</name>
    <name type="synonym">Catulus torazame</name>
    <dbReference type="NCBI Taxonomy" id="75743"/>
    <lineage>
        <taxon>Eukaryota</taxon>
        <taxon>Metazoa</taxon>
        <taxon>Chordata</taxon>
        <taxon>Craniata</taxon>
        <taxon>Vertebrata</taxon>
        <taxon>Chondrichthyes</taxon>
        <taxon>Elasmobranchii</taxon>
        <taxon>Galeomorphii</taxon>
        <taxon>Galeoidea</taxon>
        <taxon>Carcharhiniformes</taxon>
        <taxon>Scyliorhinidae</taxon>
        <taxon>Scyliorhinus</taxon>
    </lineage>
</organism>
<reference evidence="3 4" key="1">
    <citation type="journal article" date="2018" name="Nat. Ecol. Evol.">
        <title>Shark genomes provide insights into elasmobranch evolution and the origin of vertebrates.</title>
        <authorList>
            <person name="Hara Y"/>
            <person name="Yamaguchi K"/>
            <person name="Onimaru K"/>
            <person name="Kadota M"/>
            <person name="Koyanagi M"/>
            <person name="Keeley SD"/>
            <person name="Tatsumi K"/>
            <person name="Tanaka K"/>
            <person name="Motone F"/>
            <person name="Kageyama Y"/>
            <person name="Nozu R"/>
            <person name="Adachi N"/>
            <person name="Nishimura O"/>
            <person name="Nakagawa R"/>
            <person name="Tanegashima C"/>
            <person name="Kiyatake I"/>
            <person name="Matsumoto R"/>
            <person name="Murakumo K"/>
            <person name="Nishida K"/>
            <person name="Terakita A"/>
            <person name="Kuratani S"/>
            <person name="Sato K"/>
            <person name="Hyodo S Kuraku.S."/>
        </authorList>
    </citation>
    <scope>NUCLEOTIDE SEQUENCE [LARGE SCALE GENOMIC DNA]</scope>
</reference>
<dbReference type="Proteomes" id="UP000288216">
    <property type="component" value="Unassembled WGS sequence"/>
</dbReference>
<feature type="coiled-coil region" evidence="1">
    <location>
        <begin position="476"/>
        <end position="503"/>
    </location>
</feature>
<feature type="region of interest" description="Disordered" evidence="2">
    <location>
        <begin position="1516"/>
        <end position="1543"/>
    </location>
</feature>
<feature type="coiled-coil region" evidence="1">
    <location>
        <begin position="197"/>
        <end position="273"/>
    </location>
</feature>
<dbReference type="EMBL" id="BFAA01004740">
    <property type="protein sequence ID" value="GCB70592.1"/>
    <property type="molecule type" value="Genomic_DNA"/>
</dbReference>
<feature type="coiled-coil region" evidence="1">
    <location>
        <begin position="827"/>
        <end position="861"/>
    </location>
</feature>